<dbReference type="InterPro" id="IPR004013">
    <property type="entry name" value="PHP_dom"/>
</dbReference>
<comment type="caution">
    <text evidence="2">The sequence shown here is derived from an EMBL/GenBank/DDBJ whole genome shotgun (WGS) entry which is preliminary data.</text>
</comment>
<sequence>MIDLHMHTFFSDGELIPSELMQRARHAGYTALAITDHADSSNIDTLLHAVNQFIQDIRGKSDITILPGVELTHVLPSLIPSLVEKSRKLGAKIVGVHGETIVEPCIPGTNKAAISAKPDFLAHPGLISDDDVKLAAKYGVCLEITTRRGHSLTNGHVAKLAKKYGAKLVINTDSHAPGDLLSPSFRDAVARGAGLDENDIRKIIKNSEELVYKASQR</sequence>
<dbReference type="Gene3D" id="3.20.20.140">
    <property type="entry name" value="Metal-dependent hydrolases"/>
    <property type="match status" value="1"/>
</dbReference>
<dbReference type="NCBIfam" id="NF004981">
    <property type="entry name" value="PRK06361.1"/>
    <property type="match status" value="1"/>
</dbReference>
<reference evidence="2 3" key="1">
    <citation type="journal article" date="2017" name="ISME J.">
        <title>Energy and carbon metabolisms in a deep terrestrial subsurface fluid microbial community.</title>
        <authorList>
            <person name="Momper L."/>
            <person name="Jungbluth S.P."/>
            <person name="Lee M.D."/>
            <person name="Amend J.P."/>
        </authorList>
    </citation>
    <scope>NUCLEOTIDE SEQUENCE [LARGE SCALE GENOMIC DNA]</scope>
    <source>
        <strain evidence="2">SURF_26</strain>
    </source>
</reference>
<dbReference type="PANTHER" id="PTHR36928:SF1">
    <property type="entry name" value="PHOSPHATASE YCDX-RELATED"/>
    <property type="match status" value="1"/>
</dbReference>
<name>A0A3A4QZB5_9BACT</name>
<evidence type="ECO:0000313" key="3">
    <source>
        <dbReference type="Proteomes" id="UP000266426"/>
    </source>
</evidence>
<evidence type="ECO:0000259" key="1">
    <source>
        <dbReference type="SMART" id="SM00481"/>
    </source>
</evidence>
<protein>
    <submittedName>
        <fullName evidence="2">Histidinol phosphate phosphatase domain-containing protein</fullName>
    </submittedName>
</protein>
<dbReference type="InterPro" id="IPR003141">
    <property type="entry name" value="Pol/His_phosphatase_N"/>
</dbReference>
<evidence type="ECO:0000313" key="2">
    <source>
        <dbReference type="EMBL" id="RJP58069.1"/>
    </source>
</evidence>
<dbReference type="Proteomes" id="UP000266426">
    <property type="component" value="Unassembled WGS sequence"/>
</dbReference>
<dbReference type="Pfam" id="PF02811">
    <property type="entry name" value="PHP"/>
    <property type="match status" value="1"/>
</dbReference>
<dbReference type="GO" id="GO:0005829">
    <property type="term" value="C:cytosol"/>
    <property type="evidence" value="ECO:0007669"/>
    <property type="project" value="TreeGrafter"/>
</dbReference>
<feature type="domain" description="Polymerase/histidinol phosphatase N-terminal" evidence="1">
    <location>
        <begin position="2"/>
        <end position="75"/>
    </location>
</feature>
<dbReference type="GO" id="GO:0008270">
    <property type="term" value="F:zinc ion binding"/>
    <property type="evidence" value="ECO:0007669"/>
    <property type="project" value="TreeGrafter"/>
</dbReference>
<dbReference type="InterPro" id="IPR016195">
    <property type="entry name" value="Pol/histidinol_Pase-like"/>
</dbReference>
<dbReference type="InterPro" id="IPR050243">
    <property type="entry name" value="PHP_phosphatase"/>
</dbReference>
<dbReference type="EMBL" id="QZJZ01000071">
    <property type="protein sequence ID" value="RJP58069.1"/>
    <property type="molecule type" value="Genomic_DNA"/>
</dbReference>
<dbReference type="SUPFAM" id="SSF89550">
    <property type="entry name" value="PHP domain-like"/>
    <property type="match status" value="1"/>
</dbReference>
<dbReference type="CDD" id="cd07432">
    <property type="entry name" value="PHP_HisPPase"/>
    <property type="match status" value="1"/>
</dbReference>
<organism evidence="2 3">
    <name type="scientific">Candidatus Auribacter fodinae</name>
    <dbReference type="NCBI Taxonomy" id="2093366"/>
    <lineage>
        <taxon>Bacteria</taxon>
        <taxon>Pseudomonadati</taxon>
        <taxon>Candidatus Auribacterota</taxon>
        <taxon>Candidatus Auribacteria</taxon>
        <taxon>Candidatus Auribacterales</taxon>
        <taxon>Candidatus Auribacteraceae</taxon>
        <taxon>Candidatus Auribacter</taxon>
    </lineage>
</organism>
<gene>
    <name evidence="2" type="ORF">C4541_08555</name>
</gene>
<accession>A0A3A4QZB5</accession>
<dbReference type="AlphaFoldDB" id="A0A3A4QZB5"/>
<dbReference type="PANTHER" id="PTHR36928">
    <property type="entry name" value="PHOSPHATASE YCDX-RELATED"/>
    <property type="match status" value="1"/>
</dbReference>
<proteinExistence type="predicted"/>
<dbReference type="SMART" id="SM00481">
    <property type="entry name" value="POLIIIAc"/>
    <property type="match status" value="1"/>
</dbReference>
<dbReference type="GO" id="GO:0042578">
    <property type="term" value="F:phosphoric ester hydrolase activity"/>
    <property type="evidence" value="ECO:0007669"/>
    <property type="project" value="TreeGrafter"/>
</dbReference>